<organism evidence="1 2">
    <name type="scientific">Dunaliella salina</name>
    <name type="common">Green alga</name>
    <name type="synonym">Protococcus salinus</name>
    <dbReference type="NCBI Taxonomy" id="3046"/>
    <lineage>
        <taxon>Eukaryota</taxon>
        <taxon>Viridiplantae</taxon>
        <taxon>Chlorophyta</taxon>
        <taxon>core chlorophytes</taxon>
        <taxon>Chlorophyceae</taxon>
        <taxon>CS clade</taxon>
        <taxon>Chlamydomonadales</taxon>
        <taxon>Dunaliellaceae</taxon>
        <taxon>Dunaliella</taxon>
    </lineage>
</organism>
<gene>
    <name evidence="1" type="ORF">DUNSADRAFT_17400</name>
</gene>
<name>A0ABQ7G1S8_DUNSA</name>
<evidence type="ECO:0000313" key="1">
    <source>
        <dbReference type="EMBL" id="KAF5828568.1"/>
    </source>
</evidence>
<dbReference type="Gene3D" id="1.25.40.20">
    <property type="entry name" value="Ankyrin repeat-containing domain"/>
    <property type="match status" value="1"/>
</dbReference>
<proteinExistence type="predicted"/>
<accession>A0ABQ7G1S8</accession>
<comment type="caution">
    <text evidence="1">The sequence shown here is derived from an EMBL/GenBank/DDBJ whole genome shotgun (WGS) entry which is preliminary data.</text>
</comment>
<dbReference type="EMBL" id="MU070282">
    <property type="protein sequence ID" value="KAF5828568.1"/>
    <property type="molecule type" value="Genomic_DNA"/>
</dbReference>
<sequence length="196" mass="20684">MPRSLDPDGFDPIRDTVGAGVYGGKVKKDANGQVIWGEQYACHCKGPGPVYLAKGAGLTEVNQAVSDNDVQKLEQLFIEAPERASEISTGGATPLHFCGMSRRGQLSTETVLKYTKKEDLEATDTCGGLRPLHRMASNNLAIGAEALLKAGADPNGRAASSGETPLSTALSSGAMEAANVIKRFGGKEELWSYEQA</sequence>
<dbReference type="InterPro" id="IPR036770">
    <property type="entry name" value="Ankyrin_rpt-contain_sf"/>
</dbReference>
<dbReference type="SUPFAM" id="SSF48403">
    <property type="entry name" value="Ankyrin repeat"/>
    <property type="match status" value="1"/>
</dbReference>
<dbReference type="Proteomes" id="UP000815325">
    <property type="component" value="Unassembled WGS sequence"/>
</dbReference>
<keyword evidence="2" id="KW-1185">Reference proteome</keyword>
<reference evidence="1" key="1">
    <citation type="submission" date="2017-08" db="EMBL/GenBank/DDBJ databases">
        <authorList>
            <person name="Polle J.E."/>
            <person name="Barry K."/>
            <person name="Cushman J."/>
            <person name="Schmutz J."/>
            <person name="Tran D."/>
            <person name="Hathwaick L.T."/>
            <person name="Yim W.C."/>
            <person name="Jenkins J."/>
            <person name="Mckie-Krisberg Z.M."/>
            <person name="Prochnik S."/>
            <person name="Lindquist E."/>
            <person name="Dockter R.B."/>
            <person name="Adam C."/>
            <person name="Molina H."/>
            <person name="Bunkerborg J."/>
            <person name="Jin E."/>
            <person name="Buchheim M."/>
            <person name="Magnuson J."/>
        </authorList>
    </citation>
    <scope>NUCLEOTIDE SEQUENCE</scope>
    <source>
        <strain evidence="1">CCAP 19/18</strain>
    </source>
</reference>
<evidence type="ECO:0000313" key="2">
    <source>
        <dbReference type="Proteomes" id="UP000815325"/>
    </source>
</evidence>
<protein>
    <submittedName>
        <fullName evidence="1">Uncharacterized protein</fullName>
    </submittedName>
</protein>